<dbReference type="EMBL" id="CM042029">
    <property type="protein sequence ID" value="KAI3794838.1"/>
    <property type="molecule type" value="Genomic_DNA"/>
</dbReference>
<gene>
    <name evidence="1" type="ORF">L1987_37478</name>
</gene>
<dbReference type="Proteomes" id="UP001056120">
    <property type="component" value="Linkage Group LG12"/>
</dbReference>
<organism evidence="1 2">
    <name type="scientific">Smallanthus sonchifolius</name>
    <dbReference type="NCBI Taxonomy" id="185202"/>
    <lineage>
        <taxon>Eukaryota</taxon>
        <taxon>Viridiplantae</taxon>
        <taxon>Streptophyta</taxon>
        <taxon>Embryophyta</taxon>
        <taxon>Tracheophyta</taxon>
        <taxon>Spermatophyta</taxon>
        <taxon>Magnoliopsida</taxon>
        <taxon>eudicotyledons</taxon>
        <taxon>Gunneridae</taxon>
        <taxon>Pentapetalae</taxon>
        <taxon>asterids</taxon>
        <taxon>campanulids</taxon>
        <taxon>Asterales</taxon>
        <taxon>Asteraceae</taxon>
        <taxon>Asteroideae</taxon>
        <taxon>Heliantheae alliance</taxon>
        <taxon>Millerieae</taxon>
        <taxon>Smallanthus</taxon>
    </lineage>
</organism>
<evidence type="ECO:0000313" key="1">
    <source>
        <dbReference type="EMBL" id="KAI3794838.1"/>
    </source>
</evidence>
<name>A0ACB9HHQ0_9ASTR</name>
<reference evidence="2" key="1">
    <citation type="journal article" date="2022" name="Mol. Ecol. Resour.">
        <title>The genomes of chicory, endive, great burdock and yacon provide insights into Asteraceae palaeo-polyploidization history and plant inulin production.</title>
        <authorList>
            <person name="Fan W."/>
            <person name="Wang S."/>
            <person name="Wang H."/>
            <person name="Wang A."/>
            <person name="Jiang F."/>
            <person name="Liu H."/>
            <person name="Zhao H."/>
            <person name="Xu D."/>
            <person name="Zhang Y."/>
        </authorList>
    </citation>
    <scope>NUCLEOTIDE SEQUENCE [LARGE SCALE GENOMIC DNA]</scope>
    <source>
        <strain evidence="2">cv. Yunnan</strain>
    </source>
</reference>
<protein>
    <submittedName>
        <fullName evidence="1">Uncharacterized protein</fullName>
    </submittedName>
</protein>
<accession>A0ACB9HHQ0</accession>
<keyword evidence="2" id="KW-1185">Reference proteome</keyword>
<comment type="caution">
    <text evidence="1">The sequence shown here is derived from an EMBL/GenBank/DDBJ whole genome shotgun (WGS) entry which is preliminary data.</text>
</comment>
<evidence type="ECO:0000313" key="2">
    <source>
        <dbReference type="Proteomes" id="UP001056120"/>
    </source>
</evidence>
<reference evidence="1 2" key="2">
    <citation type="journal article" date="2022" name="Mol. Ecol. Resour.">
        <title>The genomes of chicory, endive, great burdock and yacon provide insights into Asteraceae paleo-polyploidization history and plant inulin production.</title>
        <authorList>
            <person name="Fan W."/>
            <person name="Wang S."/>
            <person name="Wang H."/>
            <person name="Wang A."/>
            <person name="Jiang F."/>
            <person name="Liu H."/>
            <person name="Zhao H."/>
            <person name="Xu D."/>
            <person name="Zhang Y."/>
        </authorList>
    </citation>
    <scope>NUCLEOTIDE SEQUENCE [LARGE SCALE GENOMIC DNA]</scope>
    <source>
        <strain evidence="2">cv. Yunnan</strain>
        <tissue evidence="1">Leaves</tissue>
    </source>
</reference>
<sequence length="179" mass="20544">MSSGEGRKVTYEDIERVHDLIERCILKYMKKKEAVDVLYQHHNIEPCFTEIIWQQLEKENEKFFRNYYLRLAVKDQIERFNNLLEMQAALMKQLNPNHEAVAIPPSNQPINPFDLPPNGHLNNFPFNTSLAQNPNANGSGGVESVSNNPGIPHQLQRTFTDDLSAFLSPHPPDTLFDSN</sequence>
<proteinExistence type="predicted"/>